<comment type="caution">
    <text evidence="3">The sequence shown here is derived from an EMBL/GenBank/DDBJ whole genome shotgun (WGS) entry which is preliminary data.</text>
</comment>
<sequence>MVPKNATGRTKIRKLDLIVPKPRVCSQQSVTFTPEVDGKFGQRYPYQSPEWRHYYSLGRQTIESINRSNKRGYYAPLNDPDWRPRRGWLNALIAGLAMIIATNVRKIIAWAWDQMDLANGYQKPRRRKRRRELSAGFTKPIALGPPPLDEAA</sequence>
<feature type="compositionally biased region" description="Pro residues" evidence="1">
    <location>
        <begin position="143"/>
        <end position="152"/>
    </location>
</feature>
<feature type="region of interest" description="Disordered" evidence="1">
    <location>
        <begin position="123"/>
        <end position="152"/>
    </location>
</feature>
<keyword evidence="2" id="KW-0812">Transmembrane</keyword>
<keyword evidence="2" id="KW-1133">Transmembrane helix</keyword>
<keyword evidence="2" id="KW-0472">Membrane</keyword>
<evidence type="ECO:0000256" key="2">
    <source>
        <dbReference type="SAM" id="Phobius"/>
    </source>
</evidence>
<feature type="transmembrane region" description="Helical" evidence="2">
    <location>
        <begin position="87"/>
        <end position="104"/>
    </location>
</feature>
<name>A0A645AUQ6_9ZZZZ</name>
<reference evidence="3" key="1">
    <citation type="submission" date="2019-08" db="EMBL/GenBank/DDBJ databases">
        <authorList>
            <person name="Kucharzyk K."/>
            <person name="Murdoch R.W."/>
            <person name="Higgins S."/>
            <person name="Loffler F."/>
        </authorList>
    </citation>
    <scope>NUCLEOTIDE SEQUENCE</scope>
</reference>
<evidence type="ECO:0000313" key="3">
    <source>
        <dbReference type="EMBL" id="MPM56837.1"/>
    </source>
</evidence>
<gene>
    <name evidence="3" type="ORF">SDC9_103653</name>
</gene>
<evidence type="ECO:0000256" key="1">
    <source>
        <dbReference type="SAM" id="MobiDB-lite"/>
    </source>
</evidence>
<accession>A0A645AUQ6</accession>
<organism evidence="3">
    <name type="scientific">bioreactor metagenome</name>
    <dbReference type="NCBI Taxonomy" id="1076179"/>
    <lineage>
        <taxon>unclassified sequences</taxon>
        <taxon>metagenomes</taxon>
        <taxon>ecological metagenomes</taxon>
    </lineage>
</organism>
<protein>
    <submittedName>
        <fullName evidence="3">Uncharacterized protein</fullName>
    </submittedName>
</protein>
<dbReference type="EMBL" id="VSSQ01015952">
    <property type="protein sequence ID" value="MPM56837.1"/>
    <property type="molecule type" value="Genomic_DNA"/>
</dbReference>
<dbReference type="AlphaFoldDB" id="A0A645AUQ6"/>
<proteinExistence type="predicted"/>